<evidence type="ECO:0000256" key="5">
    <source>
        <dbReference type="PROSITE-ProRule" id="PRU00221"/>
    </source>
</evidence>
<gene>
    <name evidence="7" type="ORF">B0T20DRAFT_449313</name>
</gene>
<dbReference type="SUPFAM" id="SSF50960">
    <property type="entry name" value="TolB, C-terminal domain"/>
    <property type="match status" value="1"/>
</dbReference>
<dbReference type="PANTHER" id="PTHR10241:SF25">
    <property type="entry name" value="TOMOSYN, ISOFORM C"/>
    <property type="match status" value="1"/>
</dbReference>
<dbReference type="GO" id="GO:0005737">
    <property type="term" value="C:cytoplasm"/>
    <property type="evidence" value="ECO:0007669"/>
    <property type="project" value="TreeGrafter"/>
</dbReference>
<dbReference type="SUPFAM" id="SSF50978">
    <property type="entry name" value="WD40 repeat-like"/>
    <property type="match status" value="1"/>
</dbReference>
<dbReference type="InterPro" id="IPR015943">
    <property type="entry name" value="WD40/YVTN_repeat-like_dom_sf"/>
</dbReference>
<keyword evidence="8" id="KW-1185">Reference proteome</keyword>
<dbReference type="InterPro" id="IPR036322">
    <property type="entry name" value="WD40_repeat_dom_sf"/>
</dbReference>
<dbReference type="PROSITE" id="PS50294">
    <property type="entry name" value="WD_REPEATS_REGION"/>
    <property type="match status" value="1"/>
</dbReference>
<reference evidence="7" key="1">
    <citation type="journal article" date="2023" name="Mol. Phylogenet. Evol.">
        <title>Genome-scale phylogeny and comparative genomics of the fungal order Sordariales.</title>
        <authorList>
            <person name="Hensen N."/>
            <person name="Bonometti L."/>
            <person name="Westerberg I."/>
            <person name="Brannstrom I.O."/>
            <person name="Guillou S."/>
            <person name="Cros-Aarteil S."/>
            <person name="Calhoun S."/>
            <person name="Haridas S."/>
            <person name="Kuo A."/>
            <person name="Mondo S."/>
            <person name="Pangilinan J."/>
            <person name="Riley R."/>
            <person name="LaButti K."/>
            <person name="Andreopoulos B."/>
            <person name="Lipzen A."/>
            <person name="Chen C."/>
            <person name="Yan M."/>
            <person name="Daum C."/>
            <person name="Ng V."/>
            <person name="Clum A."/>
            <person name="Steindorff A."/>
            <person name="Ohm R.A."/>
            <person name="Martin F."/>
            <person name="Silar P."/>
            <person name="Natvig D.O."/>
            <person name="Lalanne C."/>
            <person name="Gautier V."/>
            <person name="Ament-Velasquez S.L."/>
            <person name="Kruys A."/>
            <person name="Hutchinson M.I."/>
            <person name="Powell A.J."/>
            <person name="Barry K."/>
            <person name="Miller A.N."/>
            <person name="Grigoriev I.V."/>
            <person name="Debuchy R."/>
            <person name="Gladieux P."/>
            <person name="Hiltunen Thoren M."/>
            <person name="Johannesson H."/>
        </authorList>
    </citation>
    <scope>NUCLEOTIDE SEQUENCE</scope>
    <source>
        <strain evidence="7">FGSC 1904</strain>
    </source>
</reference>
<comment type="similarity">
    <text evidence="1">Belongs to the WD repeat L(2)GL family.</text>
</comment>
<dbReference type="Pfam" id="PF08596">
    <property type="entry name" value="Lgl_C"/>
    <property type="match status" value="1"/>
</dbReference>
<keyword evidence="4" id="KW-0677">Repeat</keyword>
<evidence type="ECO:0000313" key="8">
    <source>
        <dbReference type="Proteomes" id="UP001281003"/>
    </source>
</evidence>
<sequence>MASFIRAKQAGVQTDLSASIQPLHFMPDEQARYGINSQISCLAYDPVQSLLAVGTNESKFGPGKIYVFGQRRVHKFFSPPRSSSIRELRFVANRLISLDSKNELSVWNLDTGNQVAKYVYSGVVCLVTDPMLDWAFVGLQSGDIAAYDLDRERPSTFRIPNFWRERDPNPTAGRLVSMQLHPRDIGKILIAYTNGAVIYSFKQNVVQKYFEYELPPGAPGGDGHGMHMARKPKVVNAAWHPTGTFILTAHEDGSLAIWDTKDGRLVTARSLYHTKVNEPTGTPFKPMRLAPFVKISWCCQTDPDNTGLLIAGGHNIDDPSASNLTFIELGPTPIYATSSWEVLAAHFDGKRTMPITTPPGASVVNYVLIPRSSPYYNGSQDPIAILVQLSSGELITLTFPSGFPISPTNMLHPSLSFVHPFVQKVAVSTVPRARWLGMAEKRSLGEPLLRGGVEYSHRTRKEARNIIQVLHADNIIRLWDVGRGDEIENAMQCQVDVARSLNRFEGGVETTAMHMAQETGEFAAGTKTGEVLVWRWGINKNFGREEPRGGECEKGGLMDISSRAEPSLKEGLQPFVMHNMASGKVSVVAVSDVGFVAAGSEGGYLSIIDLRGPKVIHLGSVAEWSKAEKRGLFKHSSSSSSGGGKQEWPTVIEFGVLTLDGENYSSICCFVGTNLGRVATFKLLPSGGGYSVQLAGVAHMDDKVVAICPIETQTGREAGATGPVVAGLREGRMVDGVLVAVTQTESKIFRPPNARGASKSFDSGILCDAATVTPADTSMASHGYALVAVFNDRSLRSYTLPGLREIAKRPLPMLDPLRTVSTVISKTGDVLGFTGPSEISVLPVWGGTGRSLENTLDTMINTTRDLPARPTISNVQWLSGTQYISPTDLDLLIGGPDRPPSKRMMAATDAERNGAGVYNPAAAAAGGSGSSSSTARLQGQVKETEGWGDYLTRQLNERTEKLNIMGDSMDQLANTTGRWAEDVDGFVKRQKRELFLGGVKKSFF</sequence>
<protein>
    <submittedName>
        <fullName evidence="7">Lethal giant larvae like, C-terminal-domain-containing protein</fullName>
    </submittedName>
</protein>
<dbReference type="InterPro" id="IPR013905">
    <property type="entry name" value="Lgl_C_dom"/>
</dbReference>
<dbReference type="SMART" id="SM00320">
    <property type="entry name" value="WD40"/>
    <property type="match status" value="3"/>
</dbReference>
<evidence type="ECO:0000256" key="2">
    <source>
        <dbReference type="ARBA" id="ARBA00022483"/>
    </source>
</evidence>
<evidence type="ECO:0000256" key="3">
    <source>
        <dbReference type="ARBA" id="ARBA00022574"/>
    </source>
</evidence>
<proteinExistence type="inferred from homology"/>
<feature type="domain" description="Lethal giant larvae (Lgl)-like C-terminal" evidence="6">
    <location>
        <begin position="508"/>
        <end position="902"/>
    </location>
</feature>
<dbReference type="GO" id="GO:0005096">
    <property type="term" value="F:GTPase activator activity"/>
    <property type="evidence" value="ECO:0007669"/>
    <property type="project" value="TreeGrafter"/>
</dbReference>
<dbReference type="PROSITE" id="PS50082">
    <property type="entry name" value="WD_REPEATS_2"/>
    <property type="match status" value="1"/>
</dbReference>
<dbReference type="FunFam" id="2.130.10.10:FF:001351">
    <property type="entry name" value="SNARE-dependent exocytosis protein (Sro7), putative"/>
    <property type="match status" value="1"/>
</dbReference>
<evidence type="ECO:0000259" key="6">
    <source>
        <dbReference type="Pfam" id="PF08596"/>
    </source>
</evidence>
<dbReference type="CDD" id="cd15873">
    <property type="entry name" value="R-SNARE_STXBP5_6"/>
    <property type="match status" value="1"/>
</dbReference>
<feature type="repeat" description="WD" evidence="5">
    <location>
        <begin position="227"/>
        <end position="268"/>
    </location>
</feature>
<organism evidence="7 8">
    <name type="scientific">Sordaria brevicollis</name>
    <dbReference type="NCBI Taxonomy" id="83679"/>
    <lineage>
        <taxon>Eukaryota</taxon>
        <taxon>Fungi</taxon>
        <taxon>Dikarya</taxon>
        <taxon>Ascomycota</taxon>
        <taxon>Pezizomycotina</taxon>
        <taxon>Sordariomycetes</taxon>
        <taxon>Sordariomycetidae</taxon>
        <taxon>Sordariales</taxon>
        <taxon>Sordariaceae</taxon>
        <taxon>Sordaria</taxon>
    </lineage>
</organism>
<dbReference type="Proteomes" id="UP001281003">
    <property type="component" value="Unassembled WGS sequence"/>
</dbReference>
<keyword evidence="3 5" id="KW-0853">WD repeat</keyword>
<dbReference type="GO" id="GO:0019905">
    <property type="term" value="F:syntaxin binding"/>
    <property type="evidence" value="ECO:0007669"/>
    <property type="project" value="TreeGrafter"/>
</dbReference>
<evidence type="ECO:0000256" key="4">
    <source>
        <dbReference type="ARBA" id="ARBA00022737"/>
    </source>
</evidence>
<dbReference type="AlphaFoldDB" id="A0AAE0U0F3"/>
<dbReference type="GO" id="GO:0006893">
    <property type="term" value="P:Golgi to plasma membrane transport"/>
    <property type="evidence" value="ECO:0007669"/>
    <property type="project" value="TreeGrafter"/>
</dbReference>
<dbReference type="InterPro" id="IPR001680">
    <property type="entry name" value="WD40_rpt"/>
</dbReference>
<comment type="caution">
    <text evidence="7">The sequence shown here is derived from an EMBL/GenBank/DDBJ whole genome shotgun (WGS) entry which is preliminary data.</text>
</comment>
<evidence type="ECO:0000313" key="7">
    <source>
        <dbReference type="EMBL" id="KAK3386271.1"/>
    </source>
</evidence>
<dbReference type="PANTHER" id="PTHR10241">
    <property type="entry name" value="LETHAL 2 GIANT LARVAE PROTEIN"/>
    <property type="match status" value="1"/>
</dbReference>
<dbReference type="InterPro" id="IPR019775">
    <property type="entry name" value="WD40_repeat_CS"/>
</dbReference>
<dbReference type="GO" id="GO:0006887">
    <property type="term" value="P:exocytosis"/>
    <property type="evidence" value="ECO:0007669"/>
    <property type="project" value="UniProtKB-KW"/>
</dbReference>
<name>A0AAE0U0F3_SORBR</name>
<dbReference type="GO" id="GO:0005886">
    <property type="term" value="C:plasma membrane"/>
    <property type="evidence" value="ECO:0007669"/>
    <property type="project" value="TreeGrafter"/>
</dbReference>
<dbReference type="Gene3D" id="2.130.10.10">
    <property type="entry name" value="YVTN repeat-like/Quinoprotein amine dehydrogenase"/>
    <property type="match status" value="2"/>
</dbReference>
<keyword evidence="2" id="KW-0268">Exocytosis</keyword>
<dbReference type="PROSITE" id="PS00678">
    <property type="entry name" value="WD_REPEATS_1"/>
    <property type="match status" value="1"/>
</dbReference>
<dbReference type="GO" id="GO:0045159">
    <property type="term" value="F:myosin II binding"/>
    <property type="evidence" value="ECO:0007669"/>
    <property type="project" value="TreeGrafter"/>
</dbReference>
<dbReference type="EMBL" id="JAUTDP010000020">
    <property type="protein sequence ID" value="KAK3386271.1"/>
    <property type="molecule type" value="Genomic_DNA"/>
</dbReference>
<reference evidence="7" key="2">
    <citation type="submission" date="2023-07" db="EMBL/GenBank/DDBJ databases">
        <authorList>
            <consortium name="Lawrence Berkeley National Laboratory"/>
            <person name="Haridas S."/>
            <person name="Hensen N."/>
            <person name="Bonometti L."/>
            <person name="Westerberg I."/>
            <person name="Brannstrom I.O."/>
            <person name="Guillou S."/>
            <person name="Cros-Aarteil S."/>
            <person name="Calhoun S."/>
            <person name="Kuo A."/>
            <person name="Mondo S."/>
            <person name="Pangilinan J."/>
            <person name="Riley R."/>
            <person name="LaButti K."/>
            <person name="Andreopoulos B."/>
            <person name="Lipzen A."/>
            <person name="Chen C."/>
            <person name="Yanf M."/>
            <person name="Daum C."/>
            <person name="Ng V."/>
            <person name="Clum A."/>
            <person name="Steindorff A."/>
            <person name="Ohm R."/>
            <person name="Martin F."/>
            <person name="Silar P."/>
            <person name="Natvig D."/>
            <person name="Lalanne C."/>
            <person name="Gautier V."/>
            <person name="Ament-velasquez S.L."/>
            <person name="Kruys A."/>
            <person name="Hutchinson M.I."/>
            <person name="Powell A.J."/>
            <person name="Barry K."/>
            <person name="Miller A.N."/>
            <person name="Grigoriev I.V."/>
            <person name="Debuchy R."/>
            <person name="Gladieux P."/>
            <person name="Thoren M.H."/>
            <person name="Johannesson H."/>
        </authorList>
    </citation>
    <scope>NUCLEOTIDE SEQUENCE</scope>
    <source>
        <strain evidence="7">FGSC 1904</strain>
    </source>
</reference>
<evidence type="ECO:0000256" key="1">
    <source>
        <dbReference type="ARBA" id="ARBA00008070"/>
    </source>
</evidence>
<accession>A0AAE0U0F3</accession>
<dbReference type="FunFam" id="2.130.10.10:FF:000848">
    <property type="entry name" value="SNARE-dependent exocytosis protein (Sro7), putative"/>
    <property type="match status" value="1"/>
</dbReference>